<evidence type="ECO:0000313" key="3">
    <source>
        <dbReference type="EMBL" id="GMS89676.1"/>
    </source>
</evidence>
<evidence type="ECO:0000256" key="2">
    <source>
        <dbReference type="SAM" id="Phobius"/>
    </source>
</evidence>
<reference evidence="3" key="1">
    <citation type="submission" date="2023-10" db="EMBL/GenBank/DDBJ databases">
        <title>Genome assembly of Pristionchus species.</title>
        <authorList>
            <person name="Yoshida K."/>
            <person name="Sommer R.J."/>
        </authorList>
    </citation>
    <scope>NUCLEOTIDE SEQUENCE</scope>
    <source>
        <strain evidence="3">RS0144</strain>
    </source>
</reference>
<keyword evidence="2" id="KW-0812">Transmembrane</keyword>
<name>A0AAV5TDJ5_9BILA</name>
<comment type="caution">
    <text evidence="3">The sequence shown here is derived from an EMBL/GenBank/DDBJ whole genome shotgun (WGS) entry which is preliminary data.</text>
</comment>
<gene>
    <name evidence="3" type="ORF">PENTCL1PPCAC_11851</name>
</gene>
<organism evidence="3 4">
    <name type="scientific">Pristionchus entomophagus</name>
    <dbReference type="NCBI Taxonomy" id="358040"/>
    <lineage>
        <taxon>Eukaryota</taxon>
        <taxon>Metazoa</taxon>
        <taxon>Ecdysozoa</taxon>
        <taxon>Nematoda</taxon>
        <taxon>Chromadorea</taxon>
        <taxon>Rhabditida</taxon>
        <taxon>Rhabditina</taxon>
        <taxon>Diplogasteromorpha</taxon>
        <taxon>Diplogasteroidea</taxon>
        <taxon>Neodiplogasteridae</taxon>
        <taxon>Pristionchus</taxon>
    </lineage>
</organism>
<proteinExistence type="predicted"/>
<evidence type="ECO:0000256" key="1">
    <source>
        <dbReference type="SAM" id="MobiDB-lite"/>
    </source>
</evidence>
<dbReference type="Proteomes" id="UP001432027">
    <property type="component" value="Unassembled WGS sequence"/>
</dbReference>
<feature type="transmembrane region" description="Helical" evidence="2">
    <location>
        <begin position="68"/>
        <end position="90"/>
    </location>
</feature>
<protein>
    <submittedName>
        <fullName evidence="3">Uncharacterized protein</fullName>
    </submittedName>
</protein>
<evidence type="ECO:0000313" key="4">
    <source>
        <dbReference type="Proteomes" id="UP001432027"/>
    </source>
</evidence>
<feature type="compositionally biased region" description="Basic and acidic residues" evidence="1">
    <location>
        <begin position="128"/>
        <end position="154"/>
    </location>
</feature>
<keyword evidence="2" id="KW-0472">Membrane</keyword>
<dbReference type="AlphaFoldDB" id="A0AAV5TDJ5"/>
<keyword evidence="2" id="KW-1133">Transmembrane helix</keyword>
<feature type="region of interest" description="Disordered" evidence="1">
    <location>
        <begin position="128"/>
        <end position="155"/>
    </location>
</feature>
<dbReference type="EMBL" id="BTSX01000003">
    <property type="protein sequence ID" value="GMS89676.1"/>
    <property type="molecule type" value="Genomic_DNA"/>
</dbReference>
<accession>A0AAV5TDJ5</accession>
<keyword evidence="4" id="KW-1185">Reference proteome</keyword>
<sequence length="177" mass="20307">MIKCDSQLWLKGDSDEWLRIDGGLCGENGVVQLHKNNRPLNNSKNGSPSVLQCSLHVPICRNDIDLPITILLVYSSIMTIIVIILYVVLYRTLDKCVGPKREGFPSSYSCDSSESRSQKIQKRMEDRIEKKMEDRIKKKMEDRIEKSETSEKQVVKTPMIPTTRTILDGVYENMTIR</sequence>